<evidence type="ECO:0000313" key="10">
    <source>
        <dbReference type="Proteomes" id="UP000464378"/>
    </source>
</evidence>
<comment type="catalytic activity">
    <reaction evidence="7">
        <text>L-isoleucine + 2-oxoglutarate = (S)-3-methyl-2-oxopentanoate + L-glutamate</text>
        <dbReference type="Rhea" id="RHEA:24801"/>
        <dbReference type="ChEBI" id="CHEBI:16810"/>
        <dbReference type="ChEBI" id="CHEBI:29985"/>
        <dbReference type="ChEBI" id="CHEBI:35146"/>
        <dbReference type="ChEBI" id="CHEBI:58045"/>
        <dbReference type="EC" id="2.6.1.42"/>
    </reaction>
</comment>
<organism evidence="9">
    <name type="scientific">Tuwongella immobilis</name>
    <dbReference type="NCBI Taxonomy" id="692036"/>
    <lineage>
        <taxon>Bacteria</taxon>
        <taxon>Pseudomonadati</taxon>
        <taxon>Planctomycetota</taxon>
        <taxon>Planctomycetia</taxon>
        <taxon>Gemmatales</taxon>
        <taxon>Gemmataceae</taxon>
        <taxon>Tuwongella</taxon>
    </lineage>
</organism>
<dbReference type="EC" id="2.6.1.42" evidence="5"/>
<dbReference type="EMBL" id="LR593887">
    <property type="protein sequence ID" value="VTR98798.1"/>
    <property type="molecule type" value="Genomic_DNA"/>
</dbReference>
<dbReference type="PANTHER" id="PTHR42743">
    <property type="entry name" value="AMINO-ACID AMINOTRANSFERASE"/>
    <property type="match status" value="1"/>
</dbReference>
<evidence type="ECO:0000256" key="4">
    <source>
        <dbReference type="ARBA" id="ARBA00009320"/>
    </source>
</evidence>
<dbReference type="KEGG" id="tim:GMBLW1_23910"/>
<reference evidence="9" key="1">
    <citation type="submission" date="2019-04" db="EMBL/GenBank/DDBJ databases">
        <authorList>
            <consortium name="Science for Life Laboratories"/>
        </authorList>
    </citation>
    <scope>NUCLEOTIDE SEQUENCE</scope>
    <source>
        <strain evidence="9">MBLW1</strain>
    </source>
</reference>
<dbReference type="GO" id="GO:0004084">
    <property type="term" value="F:branched-chain-amino-acid transaminase activity"/>
    <property type="evidence" value="ECO:0007669"/>
    <property type="project" value="UniProtKB-EC"/>
</dbReference>
<dbReference type="Gene3D" id="3.30.470.10">
    <property type="match status" value="1"/>
</dbReference>
<dbReference type="Pfam" id="PF01063">
    <property type="entry name" value="Aminotran_4"/>
    <property type="match status" value="1"/>
</dbReference>
<dbReference type="EMBL" id="LR586016">
    <property type="protein sequence ID" value="VIP01569.1"/>
    <property type="molecule type" value="Genomic_DNA"/>
</dbReference>
<comment type="similarity">
    <text evidence="4">Belongs to the class-IV pyridoxal-phosphate-dependent aminotransferase family.</text>
</comment>
<comment type="catalytic activity">
    <reaction evidence="8">
        <text>L-leucine + 2-oxoglutarate = 4-methyl-2-oxopentanoate + L-glutamate</text>
        <dbReference type="Rhea" id="RHEA:18321"/>
        <dbReference type="ChEBI" id="CHEBI:16810"/>
        <dbReference type="ChEBI" id="CHEBI:17865"/>
        <dbReference type="ChEBI" id="CHEBI:29985"/>
        <dbReference type="ChEBI" id="CHEBI:57427"/>
        <dbReference type="EC" id="2.6.1.42"/>
    </reaction>
</comment>
<keyword evidence="9" id="KW-0032">Aminotransferase</keyword>
<dbReference type="GO" id="GO:0046394">
    <property type="term" value="P:carboxylic acid biosynthetic process"/>
    <property type="evidence" value="ECO:0007669"/>
    <property type="project" value="UniProtKB-ARBA"/>
</dbReference>
<protein>
    <recommendedName>
        <fullName evidence="5">branched-chain-amino-acid transaminase</fullName>
        <ecNumber evidence="5">2.6.1.42</ecNumber>
    </recommendedName>
</protein>
<accession>A0A6C2YK12</accession>
<dbReference type="InterPro" id="IPR036038">
    <property type="entry name" value="Aminotransferase-like"/>
</dbReference>
<comment type="catalytic activity">
    <reaction evidence="6">
        <text>L-valine + 2-oxoglutarate = 3-methyl-2-oxobutanoate + L-glutamate</text>
        <dbReference type="Rhea" id="RHEA:24813"/>
        <dbReference type="ChEBI" id="CHEBI:11851"/>
        <dbReference type="ChEBI" id="CHEBI:16810"/>
        <dbReference type="ChEBI" id="CHEBI:29985"/>
        <dbReference type="ChEBI" id="CHEBI:57762"/>
        <dbReference type="EC" id="2.6.1.42"/>
    </reaction>
</comment>
<evidence type="ECO:0000256" key="5">
    <source>
        <dbReference type="ARBA" id="ARBA00013053"/>
    </source>
</evidence>
<evidence type="ECO:0000256" key="2">
    <source>
        <dbReference type="ARBA" id="ARBA00004931"/>
    </source>
</evidence>
<keyword evidence="9" id="KW-0808">Transferase</keyword>
<comment type="pathway">
    <text evidence="1">Amino-acid biosynthesis; L-isoleucine biosynthesis; L-isoleucine from 2-oxobutanoate: step 4/4.</text>
</comment>
<dbReference type="RefSeq" id="WP_162656755.1">
    <property type="nucleotide sequence ID" value="NZ_LR593887.1"/>
</dbReference>
<evidence type="ECO:0000313" key="9">
    <source>
        <dbReference type="EMBL" id="VIP01569.1"/>
    </source>
</evidence>
<sequence>MSEPVAYLSGRFVPLSQAQIGCWDSGFVFGATVTDFCRTVRGQLFDFSAHAQRLCRDAHSIGIPFTETSQDLSEIATSLLNQNGLLSRKDSDSFEWAIITFATPGPISFYTAHLENRPISRPTLGMHCFPLPFDRYCPILQHGADLVAIGPIEPFGEIPGGLINPMVKHRSRLHWWLADQKLRTLPERLPHSLAILQTTTGHLTETAIATVAFVIDQTLTIPPSNMILDGIMLQHVRSLAQECGIPICERPIHAEECRNRVQEALLVGTAFGIAGVSRLLGTPLPHPGPITTRLMRAWTDRIGLDMRQQILDAAPRS</sequence>
<dbReference type="SUPFAM" id="SSF56752">
    <property type="entry name" value="D-aminoacid aminotransferase-like PLP-dependent enzymes"/>
    <property type="match status" value="1"/>
</dbReference>
<proteinExistence type="inferred from homology"/>
<dbReference type="InParanoid" id="A0A6C2YK12"/>
<dbReference type="PANTHER" id="PTHR42743:SF11">
    <property type="entry name" value="AMINODEOXYCHORISMATE LYASE"/>
    <property type="match status" value="1"/>
</dbReference>
<dbReference type="Gene3D" id="3.20.10.10">
    <property type="entry name" value="D-amino Acid Aminotransferase, subunit A, domain 2"/>
    <property type="match status" value="1"/>
</dbReference>
<evidence type="ECO:0000256" key="6">
    <source>
        <dbReference type="ARBA" id="ARBA00048212"/>
    </source>
</evidence>
<comment type="pathway">
    <text evidence="3">Amino-acid biosynthesis; L-leucine biosynthesis; L-leucine from 3-methyl-2-oxobutanoate: step 4/4.</text>
</comment>
<evidence type="ECO:0000256" key="3">
    <source>
        <dbReference type="ARBA" id="ARBA00005072"/>
    </source>
</evidence>
<gene>
    <name evidence="9" type="ORF">GMBLW1_23910</name>
</gene>
<evidence type="ECO:0000256" key="8">
    <source>
        <dbReference type="ARBA" id="ARBA00049229"/>
    </source>
</evidence>
<dbReference type="InterPro" id="IPR001544">
    <property type="entry name" value="Aminotrans_IV"/>
</dbReference>
<evidence type="ECO:0000256" key="1">
    <source>
        <dbReference type="ARBA" id="ARBA00004824"/>
    </source>
</evidence>
<name>A0A6C2YK12_9BACT</name>
<dbReference type="AlphaFoldDB" id="A0A6C2YK12"/>
<dbReference type="InterPro" id="IPR043131">
    <property type="entry name" value="BCAT-like_N"/>
</dbReference>
<dbReference type="Proteomes" id="UP000464378">
    <property type="component" value="Chromosome"/>
</dbReference>
<dbReference type="InterPro" id="IPR050571">
    <property type="entry name" value="Class-IV_PLP-Dep_Aminotrnsfr"/>
</dbReference>
<evidence type="ECO:0000256" key="7">
    <source>
        <dbReference type="ARBA" id="ARBA00048798"/>
    </source>
</evidence>
<keyword evidence="10" id="KW-1185">Reference proteome</keyword>
<dbReference type="InterPro" id="IPR043132">
    <property type="entry name" value="BCAT-like_C"/>
</dbReference>
<comment type="pathway">
    <text evidence="2">Amino-acid biosynthesis; L-valine biosynthesis; L-valine from pyruvate: step 4/4.</text>
</comment>